<dbReference type="AlphaFoldDB" id="A0A645FQV7"/>
<protein>
    <submittedName>
        <fullName evidence="1">Uncharacterized protein</fullName>
    </submittedName>
</protein>
<reference evidence="1" key="1">
    <citation type="submission" date="2019-08" db="EMBL/GenBank/DDBJ databases">
        <authorList>
            <person name="Kucharzyk K."/>
            <person name="Murdoch R.W."/>
            <person name="Higgins S."/>
            <person name="Loffler F."/>
        </authorList>
    </citation>
    <scope>NUCLEOTIDE SEQUENCE</scope>
</reference>
<name>A0A645FQV7_9ZZZZ</name>
<gene>
    <name evidence="1" type="ORF">SDC9_164162</name>
</gene>
<evidence type="ECO:0000313" key="1">
    <source>
        <dbReference type="EMBL" id="MPN16815.1"/>
    </source>
</evidence>
<proteinExistence type="predicted"/>
<organism evidence="1">
    <name type="scientific">bioreactor metagenome</name>
    <dbReference type="NCBI Taxonomy" id="1076179"/>
    <lineage>
        <taxon>unclassified sequences</taxon>
        <taxon>metagenomes</taxon>
        <taxon>ecological metagenomes</taxon>
    </lineage>
</organism>
<accession>A0A645FQV7</accession>
<sequence>MTVLISEAVHLILNEWAVARACALDRPRKHGGAMEVVSDDVVRALIGPGQVAGGLVGQVPVC</sequence>
<dbReference type="EMBL" id="VSSQ01063813">
    <property type="protein sequence ID" value="MPN16815.1"/>
    <property type="molecule type" value="Genomic_DNA"/>
</dbReference>
<comment type="caution">
    <text evidence="1">The sequence shown here is derived from an EMBL/GenBank/DDBJ whole genome shotgun (WGS) entry which is preliminary data.</text>
</comment>